<dbReference type="Gene3D" id="3.30.1490.10">
    <property type="match status" value="1"/>
</dbReference>
<keyword evidence="4" id="KW-1185">Reference proteome</keyword>
<evidence type="ECO:0000256" key="1">
    <source>
        <dbReference type="SAM" id="MobiDB-lite"/>
    </source>
</evidence>
<name>A0A835PAJ0_VANPL</name>
<dbReference type="GO" id="GO:0005840">
    <property type="term" value="C:ribosome"/>
    <property type="evidence" value="ECO:0007669"/>
    <property type="project" value="InterPro"/>
</dbReference>
<feature type="compositionally biased region" description="Basic and acidic residues" evidence="1">
    <location>
        <begin position="124"/>
        <end position="137"/>
    </location>
</feature>
<dbReference type="InterPro" id="IPR035987">
    <property type="entry name" value="Ribosomal_uS8_sf"/>
</dbReference>
<dbReference type="SUPFAM" id="SSF56047">
    <property type="entry name" value="Ribosomal protein S8"/>
    <property type="match status" value="1"/>
</dbReference>
<sequence length="256" mass="29160">MVLAALRHSWRKVSAINIMILIILVVVYTFAYGFRNSKWMDNGEAYGGVMLSSQRNGILDHEEAMMQNVGGQVLVFFQKELAFLVCVNGLQEGIFLKKTMDEALQRRRSFNYSKSTNIEQPVSSDHENEAMKRGTHESGKIEKRYEVSGTADLLQNTFAPCLHPRISLCRKIKCRTYPLRGLSCPLLDLKKSFSRPPLSRGRDFFSPHWLDHHNMIYFTQAGHLVFKSRMASRHSGGPQVIEAGGLSLSDHAQQRW</sequence>
<evidence type="ECO:0000256" key="2">
    <source>
        <dbReference type="SAM" id="Phobius"/>
    </source>
</evidence>
<protein>
    <submittedName>
        <fullName evidence="3">Uncharacterized protein</fullName>
    </submittedName>
</protein>
<proteinExistence type="predicted"/>
<feature type="region of interest" description="Disordered" evidence="1">
    <location>
        <begin position="117"/>
        <end position="137"/>
    </location>
</feature>
<dbReference type="GO" id="GO:0006412">
    <property type="term" value="P:translation"/>
    <property type="evidence" value="ECO:0007669"/>
    <property type="project" value="InterPro"/>
</dbReference>
<comment type="caution">
    <text evidence="3">The sequence shown here is derived from an EMBL/GenBank/DDBJ whole genome shotgun (WGS) entry which is preliminary data.</text>
</comment>
<dbReference type="AlphaFoldDB" id="A0A835PAJ0"/>
<feature type="transmembrane region" description="Helical" evidence="2">
    <location>
        <begin position="15"/>
        <end position="34"/>
    </location>
</feature>
<accession>A0A835PAJ0</accession>
<evidence type="ECO:0000313" key="3">
    <source>
        <dbReference type="EMBL" id="KAG0448172.1"/>
    </source>
</evidence>
<evidence type="ECO:0000313" key="4">
    <source>
        <dbReference type="Proteomes" id="UP000636800"/>
    </source>
</evidence>
<dbReference type="GO" id="GO:0003735">
    <property type="term" value="F:structural constituent of ribosome"/>
    <property type="evidence" value="ECO:0007669"/>
    <property type="project" value="InterPro"/>
</dbReference>
<keyword evidence="2" id="KW-0812">Transmembrane</keyword>
<gene>
    <name evidence="3" type="ORF">HPP92_027975</name>
</gene>
<dbReference type="Proteomes" id="UP000636800">
    <property type="component" value="Unassembled WGS sequence"/>
</dbReference>
<keyword evidence="2" id="KW-0472">Membrane</keyword>
<dbReference type="EMBL" id="JADCNL010000356">
    <property type="protein sequence ID" value="KAG0448172.1"/>
    <property type="molecule type" value="Genomic_DNA"/>
</dbReference>
<reference evidence="3 4" key="1">
    <citation type="journal article" date="2020" name="Nat. Food">
        <title>A phased Vanilla planifolia genome enables genetic improvement of flavour and production.</title>
        <authorList>
            <person name="Hasing T."/>
            <person name="Tang H."/>
            <person name="Brym M."/>
            <person name="Khazi F."/>
            <person name="Huang T."/>
            <person name="Chambers A.H."/>
        </authorList>
    </citation>
    <scope>NUCLEOTIDE SEQUENCE [LARGE SCALE GENOMIC DNA]</scope>
    <source>
        <tissue evidence="3">Leaf</tissue>
    </source>
</reference>
<keyword evidence="2" id="KW-1133">Transmembrane helix</keyword>
<organism evidence="3 4">
    <name type="scientific">Vanilla planifolia</name>
    <name type="common">Vanilla</name>
    <dbReference type="NCBI Taxonomy" id="51239"/>
    <lineage>
        <taxon>Eukaryota</taxon>
        <taxon>Viridiplantae</taxon>
        <taxon>Streptophyta</taxon>
        <taxon>Embryophyta</taxon>
        <taxon>Tracheophyta</taxon>
        <taxon>Spermatophyta</taxon>
        <taxon>Magnoliopsida</taxon>
        <taxon>Liliopsida</taxon>
        <taxon>Asparagales</taxon>
        <taxon>Orchidaceae</taxon>
        <taxon>Vanilloideae</taxon>
        <taxon>Vanilleae</taxon>
        <taxon>Vanilla</taxon>
    </lineage>
</organism>